<dbReference type="EMBL" id="JAUSTB010000005">
    <property type="protein sequence ID" value="MDQ0146001.1"/>
    <property type="molecule type" value="Genomic_DNA"/>
</dbReference>
<evidence type="ECO:0000256" key="1">
    <source>
        <dbReference type="SAM" id="Phobius"/>
    </source>
</evidence>
<feature type="transmembrane region" description="Helical" evidence="1">
    <location>
        <begin position="54"/>
        <end position="72"/>
    </location>
</feature>
<reference evidence="3 4" key="1">
    <citation type="submission" date="2023-07" db="EMBL/GenBank/DDBJ databases">
        <title>Sorghum-associated microbial communities from plants grown in Nebraska, USA.</title>
        <authorList>
            <person name="Schachtman D."/>
        </authorList>
    </citation>
    <scope>NUCLEOTIDE SEQUENCE [LARGE SCALE GENOMIC DNA]</scope>
    <source>
        <strain evidence="3 4">DS1001</strain>
    </source>
</reference>
<accession>A0AAJ1SWH5</accession>
<dbReference type="AlphaFoldDB" id="A0AAJ1SWH5"/>
<dbReference type="Proteomes" id="UP001239267">
    <property type="component" value="Unassembled WGS sequence"/>
</dbReference>
<evidence type="ECO:0000313" key="3">
    <source>
        <dbReference type="EMBL" id="MDQ0146001.1"/>
    </source>
</evidence>
<feature type="transmembrane region" description="Helical" evidence="1">
    <location>
        <begin position="20"/>
        <end position="42"/>
    </location>
</feature>
<feature type="domain" description="VanZ-like" evidence="2">
    <location>
        <begin position="19"/>
        <end position="99"/>
    </location>
</feature>
<keyword evidence="4" id="KW-1185">Reference proteome</keyword>
<dbReference type="Pfam" id="PF04892">
    <property type="entry name" value="VanZ"/>
    <property type="match status" value="1"/>
</dbReference>
<comment type="caution">
    <text evidence="3">The sequence shown here is derived from an EMBL/GenBank/DDBJ whole genome shotgun (WGS) entry which is preliminary data.</text>
</comment>
<proteinExistence type="predicted"/>
<keyword evidence="1" id="KW-0812">Transmembrane</keyword>
<sequence length="117" mass="12831">MSGQLASIFVFLHKHGIPSWFNYSFVEASANVVLFIPLGFAASKAFPKKSWWQIGAFGLLVSGCIELGQQLFLHDRFASPSDVVTNTSGAVIGALLALWATKKGRPTTFRQQAFPER</sequence>
<dbReference type="InterPro" id="IPR006976">
    <property type="entry name" value="VanZ-like"/>
</dbReference>
<protein>
    <submittedName>
        <fullName evidence="3">Glycopeptide antibiotics resistance protein</fullName>
    </submittedName>
</protein>
<organism evidence="3 4">
    <name type="scientific">Pseudarthrobacter niigatensis</name>
    <dbReference type="NCBI Taxonomy" id="369935"/>
    <lineage>
        <taxon>Bacteria</taxon>
        <taxon>Bacillati</taxon>
        <taxon>Actinomycetota</taxon>
        <taxon>Actinomycetes</taxon>
        <taxon>Micrococcales</taxon>
        <taxon>Micrococcaceae</taxon>
        <taxon>Pseudarthrobacter</taxon>
    </lineage>
</organism>
<gene>
    <name evidence="3" type="ORF">J2T23_001894</name>
</gene>
<feature type="transmembrane region" description="Helical" evidence="1">
    <location>
        <begin position="84"/>
        <end position="101"/>
    </location>
</feature>
<dbReference type="RefSeq" id="WP_307359315.1">
    <property type="nucleotide sequence ID" value="NZ_JAUSTB010000005.1"/>
</dbReference>
<name>A0AAJ1SWH5_9MICC</name>
<keyword evidence="1" id="KW-1133">Transmembrane helix</keyword>
<keyword evidence="1" id="KW-0472">Membrane</keyword>
<evidence type="ECO:0000259" key="2">
    <source>
        <dbReference type="Pfam" id="PF04892"/>
    </source>
</evidence>
<evidence type="ECO:0000313" key="4">
    <source>
        <dbReference type="Proteomes" id="UP001239267"/>
    </source>
</evidence>